<dbReference type="VEuPathDB" id="VectorBase:LDEU003927"/>
<feature type="compositionally biased region" description="Low complexity" evidence="1">
    <location>
        <begin position="444"/>
        <end position="456"/>
    </location>
</feature>
<reference evidence="4 5" key="1">
    <citation type="journal article" date="2018" name="Gigascience">
        <title>Genomes of trombidid mites reveal novel predicted allergens and laterally-transferred genes associated with secondary metabolism.</title>
        <authorList>
            <person name="Dong X."/>
            <person name="Chaisiri K."/>
            <person name="Xia D."/>
            <person name="Armstrong S.D."/>
            <person name="Fang Y."/>
            <person name="Donnelly M.J."/>
            <person name="Kadowaki T."/>
            <person name="McGarry J.W."/>
            <person name="Darby A.C."/>
            <person name="Makepeace B.L."/>
        </authorList>
    </citation>
    <scope>NUCLEOTIDE SEQUENCE [LARGE SCALE GENOMIC DNA]</scope>
    <source>
        <strain evidence="4">UoL-UT</strain>
    </source>
</reference>
<gene>
    <name evidence="4" type="ORF">B4U80_11269</name>
</gene>
<dbReference type="OrthoDB" id="5967287at2759"/>
<protein>
    <submittedName>
        <fullName evidence="4">Flocculation protein FLO11-like protein</fullName>
    </submittedName>
</protein>
<feature type="compositionally biased region" description="Polar residues" evidence="1">
    <location>
        <begin position="1408"/>
        <end position="1423"/>
    </location>
</feature>
<dbReference type="GO" id="GO:0005667">
    <property type="term" value="C:transcription regulator complex"/>
    <property type="evidence" value="ECO:0007669"/>
    <property type="project" value="TreeGrafter"/>
</dbReference>
<dbReference type="InterPro" id="IPR032715">
    <property type="entry name" value="NCOA6_TRADD-N"/>
</dbReference>
<feature type="region of interest" description="Disordered" evidence="1">
    <location>
        <begin position="444"/>
        <end position="504"/>
    </location>
</feature>
<dbReference type="Pfam" id="PF13820">
    <property type="entry name" value="NCOA6_TRADD-N"/>
    <property type="match status" value="1"/>
</dbReference>
<feature type="domain" description="Transcription initiation factor TFIID subunit 2 TPR repeats" evidence="3">
    <location>
        <begin position="3"/>
        <end position="110"/>
    </location>
</feature>
<feature type="compositionally biased region" description="Polar residues" evidence="1">
    <location>
        <begin position="644"/>
        <end position="656"/>
    </location>
</feature>
<accession>A0A443SKX3</accession>
<evidence type="ECO:0000259" key="2">
    <source>
        <dbReference type="Pfam" id="PF13820"/>
    </source>
</evidence>
<feature type="compositionally biased region" description="Low complexity" evidence="1">
    <location>
        <begin position="934"/>
        <end position="947"/>
    </location>
</feature>
<name>A0A443SKX3_9ACAR</name>
<feature type="compositionally biased region" description="Basic residues" evidence="1">
    <location>
        <begin position="659"/>
        <end position="670"/>
    </location>
</feature>
<feature type="region of interest" description="Disordered" evidence="1">
    <location>
        <begin position="1760"/>
        <end position="1784"/>
    </location>
</feature>
<feature type="region of interest" description="Disordered" evidence="1">
    <location>
        <begin position="1394"/>
        <end position="1423"/>
    </location>
</feature>
<feature type="compositionally biased region" description="Polar residues" evidence="1">
    <location>
        <begin position="803"/>
        <end position="818"/>
    </location>
</feature>
<dbReference type="GO" id="GO:0003713">
    <property type="term" value="F:transcription coactivator activity"/>
    <property type="evidence" value="ECO:0007669"/>
    <property type="project" value="InterPro"/>
</dbReference>
<organism evidence="4 5">
    <name type="scientific">Leptotrombidium deliense</name>
    <dbReference type="NCBI Taxonomy" id="299467"/>
    <lineage>
        <taxon>Eukaryota</taxon>
        <taxon>Metazoa</taxon>
        <taxon>Ecdysozoa</taxon>
        <taxon>Arthropoda</taxon>
        <taxon>Chelicerata</taxon>
        <taxon>Arachnida</taxon>
        <taxon>Acari</taxon>
        <taxon>Acariformes</taxon>
        <taxon>Trombidiformes</taxon>
        <taxon>Prostigmata</taxon>
        <taxon>Anystina</taxon>
        <taxon>Parasitengona</taxon>
        <taxon>Trombiculoidea</taxon>
        <taxon>Trombiculidae</taxon>
        <taxon>Leptotrombidium</taxon>
    </lineage>
</organism>
<dbReference type="PANTHER" id="PTHR15690">
    <property type="entry name" value="NUCLEAR RECEPTOR COACTIVATOR 6"/>
    <property type="match status" value="1"/>
</dbReference>
<keyword evidence="5" id="KW-1185">Reference proteome</keyword>
<comment type="caution">
    <text evidence="4">The sequence shown here is derived from an EMBL/GenBank/DDBJ whole genome shotgun (WGS) entry which is preliminary data.</text>
</comment>
<feature type="domain" description="Nuclear receptor coactivator 6 TRADD-N" evidence="2">
    <location>
        <begin position="239"/>
        <end position="365"/>
    </location>
</feature>
<feature type="region of interest" description="Disordered" evidence="1">
    <location>
        <begin position="794"/>
        <end position="833"/>
    </location>
</feature>
<feature type="non-terminal residue" evidence="4">
    <location>
        <position position="2107"/>
    </location>
</feature>
<feature type="compositionally biased region" description="Polar residues" evidence="1">
    <location>
        <begin position="1760"/>
        <end position="1776"/>
    </location>
</feature>
<feature type="compositionally biased region" description="Low complexity" evidence="1">
    <location>
        <begin position="1639"/>
        <end position="1659"/>
    </location>
</feature>
<dbReference type="InterPro" id="IPR026638">
    <property type="entry name" value="NCOA6"/>
</dbReference>
<dbReference type="EMBL" id="NCKV01001576">
    <property type="protein sequence ID" value="RWS28113.1"/>
    <property type="molecule type" value="Genomic_DNA"/>
</dbReference>
<proteinExistence type="predicted"/>
<feature type="compositionally biased region" description="Polar residues" evidence="1">
    <location>
        <begin position="457"/>
        <end position="471"/>
    </location>
</feature>
<dbReference type="InterPro" id="IPR057991">
    <property type="entry name" value="TPR_TAF2_C"/>
</dbReference>
<evidence type="ECO:0000313" key="5">
    <source>
        <dbReference type="Proteomes" id="UP000288716"/>
    </source>
</evidence>
<dbReference type="PANTHER" id="PTHR15690:SF0">
    <property type="entry name" value="NUCLEAR RECEPTOR COACTIVATOR 6"/>
    <property type="match status" value="1"/>
</dbReference>
<evidence type="ECO:0000259" key="3">
    <source>
        <dbReference type="Pfam" id="PF25577"/>
    </source>
</evidence>
<sequence>IAKAEQRKEDFEYLLDIIETDPIPKVRYETLNYLVKNPPFTKSNAQSPLNTEDVVERLWKFMNNCLSHDAKLRCGFVDLYYTLFGRGRPNCLPKPELSVVVNLKEKKAHVNTSVEIPKTEDVFSVNISNVASEITAKRELNEEEEANSKRPRISKHVSEELTTMESSVVDNEESLKVITENVAQPGGHEKIDVFDKKLLTLEAEEKESESPSTVVSGDLGFEKKEKSRMEGPSKQDLTTTVLTCKGDLRDPAFPLLLQKLVCKLKRLLCDGKKPFRVTKVEPWNSVRVTFNIPREAAQRLRQLAERGDNSLRDLGILSVQIEGDQVITLTLANNFNERQTWILGKQTEGSSLELNAGASNSCKISPLSTFECNNTTLETVSVTNCNVDFSSSSSTLSVEVSQKSAQYLSQQTSVSAVSESGTFKSPNVIAPQSGEPLPFITCSSSLTPSSSPSTTSANMKSVQGPRQSQPNIGPFPFASMQHAMHTKQGSNAFSSMQGNSTANQVNRGSLMSTAQSPGLILPSVSTHNVTTAAFSVLTTNQSTSVSNTAIDSLQSSLIRNPNMFNNNVRVSSAVTSPTVNKQAQNTAMAVAAAAMSRCGSSSSSVASSASSNVALTSPLLVNLLQSDGSGGHLKMMPPPPPPQIQATSTLTNASESNQKRTKQRKPRKVKDKPPDECVKVQPPSSPVANFNLVTTSIQPTSQSFSSPSISVTQIQSGVTTSTQNQSIPQPKSSPAIHSHFVNIPTSNLPRYPTIHPEAQGQPQVVTSGQLSLRHQQPRFTSVVGSPVVVPSVTTSLQRPALLSSRSTSQSLVQTDSNVQQEHPQSSQISSSLQESSVAVLRDSEIILQKTDQSALFPNSQLDNYKTKHLINPFTGHLEPMMSDDEEEEKVSAGGLVSYPEQELVKDGGHSEACSMDPSSKDSRSPDTDSGLGKSAPEVSSQSSSELSTPDAAISSEASTTIRSDGSESPKSTLEKLKIRLKVEPKQEIENSSTATRIKELPLRKLSAHSAPELLEPSAVSSLIAEPRVPPLHISLRGPNSAVVVTARRESLDETDVKNCEVTNSTVCNRKPRLLRNVRALSAESTLSADSNNSRNQRRKVQREQRFLSGGGIVLNDAGCKSSVRVPQLDVISQNIASNLVANALSSSSGLVSTPVSSTVGDIIPAGNSVSCVSGSVKTSDSECSVGSPASAQKLPSDTNISCETNVPHSVSATLETSAVEDKSHPVDAISKTLDTEFTNEANVEHNNSEPLNSCNNVENHENHVSDKYADGMVERNYNHCTVKEVKEENESDFSSKDTVNIDSASSIASIVTIKQLPQQQVQKEMNDIDSQEVPPLIASTSVKCNDTLIFDALSNEVTSSESSNAVTSCESLSTVVSNKLDGFSNAGFEQKNTTHIENDEPSAEESSLDSSVAPTENVSYSESSNDILHSNLFQKKCEESLEKNEIEIGVDSLEKSVIESKEPIMERNTPEKVKVELQSTLDLEKTSDISSGEKQETKETNICDTSVNSFEVTSTSDSRSVDYESSMKKESLTMTAEEDKMKPLQIIVTSTVPSSASTALTTSTVLKPHAIETSGHILILKQNVNSPNVTSASCVSSDRSSPVGIAATKAVPIKLVTLGAPGSGVAVRSAANKLAQLISSSSPSSPSSPNTNMASMSSTLSSGNMASPPPVRLLLSKVQGPNSVTSAGVPVSVTGLVVKSVMVSNPSPSSIKLVTSHKTPVSNSSLLIPSLHFEESAGAISQSQVTIDNEELRHSFLISSVNDESSPQNNHTLSDSSKSRAKSFEHMENSVVTISEIPHLKPVKIGNCIDENDVSDEEKMHSVALGDHNYTSLIDDDTGDDLGTNSNDDDLGNLKCSDSQFGSNARPSKRKCSENATELIKACIGVDEVPRKNIFTGLNCAPSNSVTSITIRSRADSCDNDVESSEVGSAVDISTFSQKALKNSKFRKRKHTNDLIDNNVCSSDEEVSEIDSKSWKNKTRLRQSKQESVVAQVRPQIPKRRVTSNCKEPKKETATVKKPVDRKRKGREGSNSNSRTSRRTKEQNSLLSTDTIFVVNDTQEPQTVEIINDDEEVINANMYDDSTTIASSHSPSLSLLNKRKTRALVSA</sequence>
<feature type="region of interest" description="Disordered" evidence="1">
    <location>
        <begin position="904"/>
        <end position="972"/>
    </location>
</feature>
<dbReference type="Proteomes" id="UP000288716">
    <property type="component" value="Unassembled WGS sequence"/>
</dbReference>
<dbReference type="Pfam" id="PF25577">
    <property type="entry name" value="TPR_TAF2_C"/>
    <property type="match status" value="1"/>
</dbReference>
<dbReference type="GO" id="GO:0045944">
    <property type="term" value="P:positive regulation of transcription by RNA polymerase II"/>
    <property type="evidence" value="ECO:0007669"/>
    <property type="project" value="TreeGrafter"/>
</dbReference>
<evidence type="ECO:0000313" key="4">
    <source>
        <dbReference type="EMBL" id="RWS28113.1"/>
    </source>
</evidence>
<feature type="region of interest" description="Disordered" evidence="1">
    <location>
        <begin position="1972"/>
        <end position="2045"/>
    </location>
</feature>
<feature type="region of interest" description="Disordered" evidence="1">
    <location>
        <begin position="1639"/>
        <end position="1666"/>
    </location>
</feature>
<feature type="region of interest" description="Disordered" evidence="1">
    <location>
        <begin position="628"/>
        <end position="683"/>
    </location>
</feature>
<feature type="compositionally biased region" description="Basic and acidic residues" evidence="1">
    <location>
        <begin position="2007"/>
        <end position="2019"/>
    </location>
</feature>
<evidence type="ECO:0000256" key="1">
    <source>
        <dbReference type="SAM" id="MobiDB-lite"/>
    </source>
</evidence>
<feature type="compositionally biased region" description="Low complexity" evidence="1">
    <location>
        <begin position="819"/>
        <end position="833"/>
    </location>
</feature>
<feature type="compositionally biased region" description="Polar residues" evidence="1">
    <location>
        <begin position="487"/>
        <end position="504"/>
    </location>
</feature>
<dbReference type="GO" id="GO:0035097">
    <property type="term" value="C:histone methyltransferase complex"/>
    <property type="evidence" value="ECO:0007669"/>
    <property type="project" value="TreeGrafter"/>
</dbReference>
<feature type="non-terminal residue" evidence="4">
    <location>
        <position position="1"/>
    </location>
</feature>
<dbReference type="STRING" id="299467.A0A443SKX3"/>